<evidence type="ECO:0000313" key="3">
    <source>
        <dbReference type="EMBL" id="KAF2110169.1"/>
    </source>
</evidence>
<sequence>MLLRRRCGVTDALSAFFLSACALILLLVCSIIYGTRTENRSLPPLVQEVLPAGRCLCEFSTTFSCDTCLECAASQTSLPGVNATTDEDEAWVFNYRRDANNYGLDEDQCQAAFPGLYEDIERARKFRGRHNKVTEQELSSFRLSKGMVRAMIYDGEVSSCPNHVTLSILELGLIYMQLYILQTFMVDNINRQKAVGTLAAIHRAIVSTPHRDAIPNIEFVLSVEDLPAQSQKPVWGLARRAQDHDLWLIPDFGFWAWDMPQIGTFSEVASEAIEREAIEPWDQKQEKLVWRGKINYAPKLRRALLEAARGKPWSDVGQLQWSGVDFKEQFLGPVDQCNYMFIAHAEGRSYSGALKYRQLCRSVIVSHKLQWIQHYHYLFRSEGPNQNFVEVERDFSDLDYAMADLLAHPEKAKRIADNSVKVFRERYLTAAAEACYWRQLFKAWKEVSFEPILYNGVEVGEKHKRTQKRGVRYEHFILYETERQMEYPKTA</sequence>
<evidence type="ECO:0000313" key="4">
    <source>
        <dbReference type="Proteomes" id="UP000799770"/>
    </source>
</evidence>
<dbReference type="OrthoDB" id="202415at2759"/>
<dbReference type="GO" id="GO:0016740">
    <property type="term" value="F:transferase activity"/>
    <property type="evidence" value="ECO:0007669"/>
    <property type="project" value="UniProtKB-KW"/>
</dbReference>
<keyword evidence="1" id="KW-0812">Transmembrane</keyword>
<dbReference type="Proteomes" id="UP000799770">
    <property type="component" value="Unassembled WGS sequence"/>
</dbReference>
<keyword evidence="1" id="KW-0472">Membrane</keyword>
<gene>
    <name evidence="3" type="ORF">BDV96DRAFT_223308</name>
</gene>
<reference evidence="3" key="1">
    <citation type="journal article" date="2020" name="Stud. Mycol.">
        <title>101 Dothideomycetes genomes: a test case for predicting lifestyles and emergence of pathogens.</title>
        <authorList>
            <person name="Haridas S."/>
            <person name="Albert R."/>
            <person name="Binder M."/>
            <person name="Bloem J."/>
            <person name="Labutti K."/>
            <person name="Salamov A."/>
            <person name="Andreopoulos B."/>
            <person name="Baker S."/>
            <person name="Barry K."/>
            <person name="Bills G."/>
            <person name="Bluhm B."/>
            <person name="Cannon C."/>
            <person name="Castanera R."/>
            <person name="Culley D."/>
            <person name="Daum C."/>
            <person name="Ezra D."/>
            <person name="Gonzalez J."/>
            <person name="Henrissat B."/>
            <person name="Kuo A."/>
            <person name="Liang C."/>
            <person name="Lipzen A."/>
            <person name="Lutzoni F."/>
            <person name="Magnuson J."/>
            <person name="Mondo S."/>
            <person name="Nolan M."/>
            <person name="Ohm R."/>
            <person name="Pangilinan J."/>
            <person name="Park H.-J."/>
            <person name="Ramirez L."/>
            <person name="Alfaro M."/>
            <person name="Sun H."/>
            <person name="Tritt A."/>
            <person name="Yoshinaga Y."/>
            <person name="Zwiers L.-H."/>
            <person name="Turgeon B."/>
            <person name="Goodwin S."/>
            <person name="Spatafora J."/>
            <person name="Crous P."/>
            <person name="Grigoriev I."/>
        </authorList>
    </citation>
    <scope>NUCLEOTIDE SEQUENCE</scope>
    <source>
        <strain evidence="3">CBS 627.86</strain>
    </source>
</reference>
<dbReference type="InterPro" id="IPR006598">
    <property type="entry name" value="CAP10"/>
</dbReference>
<evidence type="ECO:0000259" key="2">
    <source>
        <dbReference type="SMART" id="SM00672"/>
    </source>
</evidence>
<dbReference type="Pfam" id="PF05686">
    <property type="entry name" value="Glyco_transf_90"/>
    <property type="match status" value="1"/>
</dbReference>
<feature type="domain" description="Glycosyl transferase CAP10" evidence="2">
    <location>
        <begin position="213"/>
        <end position="447"/>
    </location>
</feature>
<keyword evidence="4" id="KW-1185">Reference proteome</keyword>
<dbReference type="AlphaFoldDB" id="A0A6A5YSK3"/>
<feature type="transmembrane region" description="Helical" evidence="1">
    <location>
        <begin position="12"/>
        <end position="33"/>
    </location>
</feature>
<organism evidence="3 4">
    <name type="scientific">Lophiotrema nucula</name>
    <dbReference type="NCBI Taxonomy" id="690887"/>
    <lineage>
        <taxon>Eukaryota</taxon>
        <taxon>Fungi</taxon>
        <taxon>Dikarya</taxon>
        <taxon>Ascomycota</taxon>
        <taxon>Pezizomycotina</taxon>
        <taxon>Dothideomycetes</taxon>
        <taxon>Pleosporomycetidae</taxon>
        <taxon>Pleosporales</taxon>
        <taxon>Lophiotremataceae</taxon>
        <taxon>Lophiotrema</taxon>
    </lineage>
</organism>
<name>A0A6A5YSK3_9PLEO</name>
<accession>A0A6A5YSK3</accession>
<evidence type="ECO:0000256" key="1">
    <source>
        <dbReference type="SAM" id="Phobius"/>
    </source>
</evidence>
<dbReference type="EMBL" id="ML977339">
    <property type="protein sequence ID" value="KAF2110169.1"/>
    <property type="molecule type" value="Genomic_DNA"/>
</dbReference>
<dbReference type="InterPro" id="IPR051091">
    <property type="entry name" value="O-Glucosyltr/Glycosyltrsf_90"/>
</dbReference>
<proteinExistence type="predicted"/>
<keyword evidence="1" id="KW-1133">Transmembrane helix</keyword>
<dbReference type="SMART" id="SM00672">
    <property type="entry name" value="CAP10"/>
    <property type="match status" value="1"/>
</dbReference>
<dbReference type="PANTHER" id="PTHR12203:SF107">
    <property type="entry name" value="GLYCOSYL TRANSFERASE CAP10 DOMAIN-CONTAINING PROTEIN"/>
    <property type="match status" value="1"/>
</dbReference>
<keyword evidence="3" id="KW-0808">Transferase</keyword>
<dbReference type="PANTHER" id="PTHR12203">
    <property type="entry name" value="KDEL LYS-ASP-GLU-LEU CONTAINING - RELATED"/>
    <property type="match status" value="1"/>
</dbReference>
<protein>
    <submittedName>
        <fullName evidence="3">Glycosyl transferase family 90-domain-containing protein</fullName>
    </submittedName>
</protein>